<organism evidence="1 2">
    <name type="scientific">Desulfitobacterium hafniense</name>
    <name type="common">Desulfitobacterium frappieri</name>
    <dbReference type="NCBI Taxonomy" id="49338"/>
    <lineage>
        <taxon>Bacteria</taxon>
        <taxon>Bacillati</taxon>
        <taxon>Bacillota</taxon>
        <taxon>Clostridia</taxon>
        <taxon>Eubacteriales</taxon>
        <taxon>Desulfitobacteriaceae</taxon>
        <taxon>Desulfitobacterium</taxon>
    </lineage>
</organism>
<name>A0A0W1JLP5_DESHA</name>
<dbReference type="RefSeq" id="WP_058490968.1">
    <property type="nucleotide sequence ID" value="NZ_LOCK01000014.1"/>
</dbReference>
<dbReference type="AlphaFoldDB" id="A0A0W1JLP5"/>
<protein>
    <submittedName>
        <fullName evidence="1">Uncharacterized protein</fullName>
    </submittedName>
</protein>
<proteinExistence type="predicted"/>
<dbReference type="Proteomes" id="UP000054623">
    <property type="component" value="Unassembled WGS sequence"/>
</dbReference>
<reference evidence="1 2" key="1">
    <citation type="submission" date="2015-12" db="EMBL/GenBank/DDBJ databases">
        <title>Draft Genome Sequence of Desulfitobacterium hafniense Strain DH, a Sulfate-reducing Bacterium Isolated from Paddy Soils.</title>
        <authorList>
            <person name="Bao P."/>
            <person name="Zhang X."/>
            <person name="Li G."/>
        </authorList>
    </citation>
    <scope>NUCLEOTIDE SEQUENCE [LARGE SCALE GENOMIC DNA]</scope>
    <source>
        <strain evidence="1 2">DH</strain>
    </source>
</reference>
<dbReference type="EMBL" id="LOCK01000014">
    <property type="protein sequence ID" value="KTE92482.1"/>
    <property type="molecule type" value="Genomic_DNA"/>
</dbReference>
<evidence type="ECO:0000313" key="1">
    <source>
        <dbReference type="EMBL" id="KTE92482.1"/>
    </source>
</evidence>
<evidence type="ECO:0000313" key="2">
    <source>
        <dbReference type="Proteomes" id="UP000054623"/>
    </source>
</evidence>
<comment type="caution">
    <text evidence="1">The sequence shown here is derived from an EMBL/GenBank/DDBJ whole genome shotgun (WGS) entry which is preliminary data.</text>
</comment>
<gene>
    <name evidence="1" type="ORF">AT727_19215</name>
</gene>
<accession>A0A0W1JLP5</accession>
<dbReference type="OrthoDB" id="2833825at2"/>
<sequence length="348" mass="40596">MANQTEEIRRYIFRILQQAKEDGYTTKDIRAGDIKKEMGLGNIPKSICDAMRSIPCFSKYDVLVTPPSGNSTTLKLRYYLNEAAPTQPEHSAIFTKGRADYQTVAGHRPKQWEQVDIAFLLNNALAFHDKLTKIENHRYRSWEHCYSFFTRHKSAADDEIIDLMCLHLSNYLASWGMFRGAAFLLQKDYKVHLEVVHLMLNERFHILRSKNIREIAHNDECINRIFELNQKISEIYRRKTTDFENENGRNSSDTLITKILLGVFGCVPAYDRYFKNGLRSTGIASAQFSKRSVAGLLQFYEHYYDDFEAVRLKISEYGVEYPPMKIIDMCFWQIGFDSDTQEIEIEQE</sequence>